<evidence type="ECO:0000259" key="1">
    <source>
        <dbReference type="Pfam" id="PF03199"/>
    </source>
</evidence>
<accession>A0ABQ6NDB5</accession>
<name>A0ABQ6NDB5_9STRA</name>
<proteinExistence type="predicted"/>
<dbReference type="Pfam" id="PF03199">
    <property type="entry name" value="GSH_synthase"/>
    <property type="match status" value="1"/>
</dbReference>
<dbReference type="InterPro" id="IPR014709">
    <property type="entry name" value="Glutathione_synthase_C_euk"/>
</dbReference>
<dbReference type="InterPro" id="IPR016185">
    <property type="entry name" value="PreATP-grasp_dom_sf"/>
</dbReference>
<dbReference type="Gene3D" id="3.40.50.1760">
    <property type="entry name" value="Glutathione synthase, substrate-binding domain superfamily, eukaryotic"/>
    <property type="match status" value="1"/>
</dbReference>
<dbReference type="InterPro" id="IPR004887">
    <property type="entry name" value="GSH_synth_subst-bd"/>
</dbReference>
<dbReference type="EMBL" id="BRYB01006447">
    <property type="protein sequence ID" value="GMI57848.1"/>
    <property type="molecule type" value="Genomic_DNA"/>
</dbReference>
<dbReference type="Gene3D" id="3.30.470.20">
    <property type="entry name" value="ATP-grasp fold, B domain"/>
    <property type="match status" value="1"/>
</dbReference>
<feature type="non-terminal residue" evidence="2">
    <location>
        <position position="1"/>
    </location>
</feature>
<protein>
    <recommendedName>
        <fullName evidence="1">Glutathione synthase substrate-binding domain-containing protein</fullName>
    </recommendedName>
</protein>
<gene>
    <name evidence="2" type="ORF">TeGR_g5268</name>
</gene>
<evidence type="ECO:0000313" key="2">
    <source>
        <dbReference type="EMBL" id="GMI57848.1"/>
    </source>
</evidence>
<dbReference type="Gene3D" id="3.30.1490.50">
    <property type="match status" value="1"/>
</dbReference>
<feature type="domain" description="Glutathione synthase substrate-binding" evidence="1">
    <location>
        <begin position="62"/>
        <end position="163"/>
    </location>
</feature>
<dbReference type="Pfam" id="PF03917">
    <property type="entry name" value="GSH_synth_ATP"/>
    <property type="match status" value="1"/>
</dbReference>
<keyword evidence="3" id="KW-1185">Reference proteome</keyword>
<dbReference type="InterPro" id="IPR005615">
    <property type="entry name" value="Glutathione_synthase"/>
</dbReference>
<sequence length="330" mass="35017">VELNTIASSFGCLSARVSAMHRHLSLSSPGAALPDNKSQRIVAGGLLAAHRLFCASERALPAVVVMVVQPGESNSIDQRSLEHELGRSGVRVLRRTLGELAAFGLEGGDFVLPDDGGARVAASVVYYRAGYTPDDYPGEPQWAARAALEESSAVKCPDVFAHLFGAKKVQQALATPELRKLCGSDEEEEGARGLMTGLWPLGEEGDGGTVEMALADPGGYVLKPQREGGGNNLYGEEMVAALRRMSRDERAAYILMRLITPDVFHNVLVRNGAIAYSGDCVCELGVFSASLGEEDLFEGEGGFILRCKAKETLEGGVAAGYAFLSSPELV</sequence>
<evidence type="ECO:0000313" key="3">
    <source>
        <dbReference type="Proteomes" id="UP001165060"/>
    </source>
</evidence>
<dbReference type="InterPro" id="IPR037013">
    <property type="entry name" value="GSH-S_sub-bd_sf"/>
</dbReference>
<organism evidence="2 3">
    <name type="scientific">Tetraparma gracilis</name>
    <dbReference type="NCBI Taxonomy" id="2962635"/>
    <lineage>
        <taxon>Eukaryota</taxon>
        <taxon>Sar</taxon>
        <taxon>Stramenopiles</taxon>
        <taxon>Ochrophyta</taxon>
        <taxon>Bolidophyceae</taxon>
        <taxon>Parmales</taxon>
        <taxon>Triparmaceae</taxon>
        <taxon>Tetraparma</taxon>
    </lineage>
</organism>
<dbReference type="SUPFAM" id="SSF56059">
    <property type="entry name" value="Glutathione synthetase ATP-binding domain-like"/>
    <property type="match status" value="1"/>
</dbReference>
<dbReference type="SUPFAM" id="SSF52440">
    <property type="entry name" value="PreATP-grasp domain"/>
    <property type="match status" value="1"/>
</dbReference>
<comment type="caution">
    <text evidence="2">The sequence shown here is derived from an EMBL/GenBank/DDBJ whole genome shotgun (WGS) entry which is preliminary data.</text>
</comment>
<dbReference type="PANTHER" id="PTHR11130">
    <property type="entry name" value="GLUTATHIONE SYNTHETASE"/>
    <property type="match status" value="1"/>
</dbReference>
<dbReference type="PANTHER" id="PTHR11130:SF0">
    <property type="entry name" value="GLUTATHIONE SYNTHETASE"/>
    <property type="match status" value="1"/>
</dbReference>
<dbReference type="Proteomes" id="UP001165060">
    <property type="component" value="Unassembled WGS sequence"/>
</dbReference>
<reference evidence="2 3" key="1">
    <citation type="journal article" date="2023" name="Commun. Biol.">
        <title>Genome analysis of Parmales, the sister group of diatoms, reveals the evolutionary specialization of diatoms from phago-mixotrophs to photoautotrophs.</title>
        <authorList>
            <person name="Ban H."/>
            <person name="Sato S."/>
            <person name="Yoshikawa S."/>
            <person name="Yamada K."/>
            <person name="Nakamura Y."/>
            <person name="Ichinomiya M."/>
            <person name="Sato N."/>
            <person name="Blanc-Mathieu R."/>
            <person name="Endo H."/>
            <person name="Kuwata A."/>
            <person name="Ogata H."/>
        </authorList>
    </citation>
    <scope>NUCLEOTIDE SEQUENCE [LARGE SCALE GENOMIC DNA]</scope>
</reference>